<dbReference type="Proteomes" id="UP000617041">
    <property type="component" value="Unassembled WGS sequence"/>
</dbReference>
<reference evidence="9" key="1">
    <citation type="submission" date="2020-12" db="EMBL/GenBank/DDBJ databases">
        <title>Ramlibacter sp. nov., isolated from a freshwater alga, Cryptomonas.</title>
        <authorList>
            <person name="Kim H.M."/>
            <person name="Jeon C.O."/>
        </authorList>
    </citation>
    <scope>NUCLEOTIDE SEQUENCE</scope>
    <source>
        <strain evidence="9">CrO1</strain>
    </source>
</reference>
<feature type="region of interest" description="Disordered" evidence="7">
    <location>
        <begin position="186"/>
        <end position="225"/>
    </location>
</feature>
<dbReference type="EMBL" id="JAEDAO010000001">
    <property type="protein sequence ID" value="MBK0394526.1"/>
    <property type="molecule type" value="Genomic_DNA"/>
</dbReference>
<evidence type="ECO:0000256" key="3">
    <source>
        <dbReference type="ARBA" id="ARBA00022723"/>
    </source>
</evidence>
<accession>A0A934UT35</accession>
<dbReference type="GO" id="GO:0009055">
    <property type="term" value="F:electron transfer activity"/>
    <property type="evidence" value="ECO:0007669"/>
    <property type="project" value="InterPro"/>
</dbReference>
<keyword evidence="2 6" id="KW-0349">Heme</keyword>
<feature type="region of interest" description="Disordered" evidence="7">
    <location>
        <begin position="58"/>
        <end position="98"/>
    </location>
</feature>
<dbReference type="Gene3D" id="1.10.760.10">
    <property type="entry name" value="Cytochrome c-like domain"/>
    <property type="match status" value="1"/>
</dbReference>
<dbReference type="AlphaFoldDB" id="A0A934UT35"/>
<dbReference type="InterPro" id="IPR009056">
    <property type="entry name" value="Cyt_c-like_dom"/>
</dbReference>
<feature type="domain" description="Cytochrome c" evidence="8">
    <location>
        <begin position="102"/>
        <end position="180"/>
    </location>
</feature>
<keyword evidence="4" id="KW-0249">Electron transport</keyword>
<keyword evidence="5 6" id="KW-0408">Iron</keyword>
<protein>
    <submittedName>
        <fullName evidence="9">C-type cytochrome</fullName>
    </submittedName>
</protein>
<keyword evidence="3 6" id="KW-0479">Metal-binding</keyword>
<name>A0A934UT35_9BURK</name>
<comment type="caution">
    <text evidence="9">The sequence shown here is derived from an EMBL/GenBank/DDBJ whole genome shotgun (WGS) entry which is preliminary data.</text>
</comment>
<evidence type="ECO:0000313" key="10">
    <source>
        <dbReference type="Proteomes" id="UP000617041"/>
    </source>
</evidence>
<dbReference type="InterPro" id="IPR008168">
    <property type="entry name" value="Cyt_C_IC"/>
</dbReference>
<feature type="compositionally biased region" description="Basic and acidic residues" evidence="7">
    <location>
        <begin position="9"/>
        <end position="22"/>
    </location>
</feature>
<proteinExistence type="predicted"/>
<feature type="region of interest" description="Disordered" evidence="7">
    <location>
        <begin position="1"/>
        <end position="32"/>
    </location>
</feature>
<keyword evidence="1" id="KW-0813">Transport</keyword>
<dbReference type="GO" id="GO:0020037">
    <property type="term" value="F:heme binding"/>
    <property type="evidence" value="ECO:0007669"/>
    <property type="project" value="InterPro"/>
</dbReference>
<dbReference type="PROSITE" id="PS51007">
    <property type="entry name" value="CYTC"/>
    <property type="match status" value="1"/>
</dbReference>
<evidence type="ECO:0000256" key="1">
    <source>
        <dbReference type="ARBA" id="ARBA00022448"/>
    </source>
</evidence>
<evidence type="ECO:0000256" key="5">
    <source>
        <dbReference type="ARBA" id="ARBA00023004"/>
    </source>
</evidence>
<sequence length="225" mass="24487">MSRLSSFPRRRESTAPAWHEHANGTGGSPPPRGRRVGALLILSLVVALAACEREERTFRTPLPNATPQQAGERQSANQPAQPRTDLVRNAASPRSPYEGNAYGVAQGKRLYRWYNCGGCHANGGGGMGPALMDEHWRYGGEPAQIFQSIVQGRPNGMPSFGGHIPEDQVWQIVAYVRSMGGQLRKDVAPSRSDTMYPGEAENARPKMPIKPEILPPEQPTGGPQQ</sequence>
<evidence type="ECO:0000256" key="2">
    <source>
        <dbReference type="ARBA" id="ARBA00022617"/>
    </source>
</evidence>
<dbReference type="GO" id="GO:0005506">
    <property type="term" value="F:iron ion binding"/>
    <property type="evidence" value="ECO:0007669"/>
    <property type="project" value="InterPro"/>
</dbReference>
<dbReference type="SUPFAM" id="SSF46626">
    <property type="entry name" value="Cytochrome c"/>
    <property type="match status" value="1"/>
</dbReference>
<feature type="compositionally biased region" description="Polar residues" evidence="7">
    <location>
        <begin position="63"/>
        <end position="81"/>
    </location>
</feature>
<dbReference type="Pfam" id="PF13442">
    <property type="entry name" value="Cytochrome_CBB3"/>
    <property type="match status" value="1"/>
</dbReference>
<dbReference type="InterPro" id="IPR036909">
    <property type="entry name" value="Cyt_c-like_dom_sf"/>
</dbReference>
<dbReference type="PRINTS" id="PR00605">
    <property type="entry name" value="CYTCHROMECIC"/>
</dbReference>
<evidence type="ECO:0000256" key="7">
    <source>
        <dbReference type="SAM" id="MobiDB-lite"/>
    </source>
</evidence>
<evidence type="ECO:0000313" key="9">
    <source>
        <dbReference type="EMBL" id="MBK0394526.1"/>
    </source>
</evidence>
<organism evidence="9 10">
    <name type="scientific">Ramlibacter algicola</name>
    <dbReference type="NCBI Taxonomy" id="2795217"/>
    <lineage>
        <taxon>Bacteria</taxon>
        <taxon>Pseudomonadati</taxon>
        <taxon>Pseudomonadota</taxon>
        <taxon>Betaproteobacteria</taxon>
        <taxon>Burkholderiales</taxon>
        <taxon>Comamonadaceae</taxon>
        <taxon>Ramlibacter</taxon>
    </lineage>
</organism>
<evidence type="ECO:0000256" key="4">
    <source>
        <dbReference type="ARBA" id="ARBA00022982"/>
    </source>
</evidence>
<keyword evidence="10" id="KW-1185">Reference proteome</keyword>
<gene>
    <name evidence="9" type="ORF">I8E28_18120</name>
</gene>
<evidence type="ECO:0000259" key="8">
    <source>
        <dbReference type="PROSITE" id="PS51007"/>
    </source>
</evidence>
<evidence type="ECO:0000256" key="6">
    <source>
        <dbReference type="PROSITE-ProRule" id="PRU00433"/>
    </source>
</evidence>